<dbReference type="SUPFAM" id="SSF50475">
    <property type="entry name" value="FMN-binding split barrel"/>
    <property type="match status" value="1"/>
</dbReference>
<dbReference type="EMBL" id="SGPM01000112">
    <property type="protein sequence ID" value="THH29679.1"/>
    <property type="molecule type" value="Genomic_DNA"/>
</dbReference>
<comment type="cofactor">
    <cofactor evidence="1">
        <name>FMN</name>
        <dbReference type="ChEBI" id="CHEBI:58210"/>
    </cofactor>
</comment>
<dbReference type="PANTHER" id="PTHR33798">
    <property type="entry name" value="FLAVOPROTEIN OXYGENASE"/>
    <property type="match status" value="1"/>
</dbReference>
<comment type="similarity">
    <text evidence="4">Belongs to the flavoredoxin family.</text>
</comment>
<dbReference type="Proteomes" id="UP000308730">
    <property type="component" value="Unassembled WGS sequence"/>
</dbReference>
<comment type="caution">
    <text evidence="6">The sequence shown here is derived from an EMBL/GenBank/DDBJ whole genome shotgun (WGS) entry which is preliminary data.</text>
</comment>
<keyword evidence="7" id="KW-1185">Reference proteome</keyword>
<protein>
    <recommendedName>
        <fullName evidence="5">Flavin reductase like domain-containing protein</fullName>
    </recommendedName>
</protein>
<dbReference type="InterPro" id="IPR002563">
    <property type="entry name" value="Flavin_Rdtase-like_dom"/>
</dbReference>
<feature type="domain" description="Flavin reductase like" evidence="5">
    <location>
        <begin position="65"/>
        <end position="222"/>
    </location>
</feature>
<dbReference type="Pfam" id="PF01613">
    <property type="entry name" value="Flavin_Reduct"/>
    <property type="match status" value="1"/>
</dbReference>
<sequence>MAQPLSVYTPPEFKYTASPNPGFKYGQKVAETESGKAWLEGEKDGWKDIDPAEIEPVATYLMMISAITPRPVAFVSSLSEAGDENLALFSWFNMVTHNPPLISISVSTSKSALKDTAHNIKATKEFTVSIISEPWVDNANVCAVDAPSDVNEWLISGLTKEPSLRVKPARVKESAFTMECELYKDIDIPNAINGGISTTLFLGLIKHIHVRKDMLNARGTVDPAKLQPVGRMGDILYGSLGGGYRLARPAWSAEGEVIQEFIKTKENDNASAA</sequence>
<keyword evidence="3" id="KW-0288">FMN</keyword>
<dbReference type="OrthoDB" id="298012at2759"/>
<evidence type="ECO:0000256" key="3">
    <source>
        <dbReference type="ARBA" id="ARBA00022643"/>
    </source>
</evidence>
<evidence type="ECO:0000256" key="1">
    <source>
        <dbReference type="ARBA" id="ARBA00001917"/>
    </source>
</evidence>
<accession>A0A4S4MTX9</accession>
<dbReference type="InterPro" id="IPR012349">
    <property type="entry name" value="Split_barrel_FMN-bd"/>
</dbReference>
<reference evidence="6 7" key="1">
    <citation type="submission" date="2019-02" db="EMBL/GenBank/DDBJ databases">
        <title>Genome sequencing of the rare red list fungi Antrodiella citrinella (Flaviporus citrinellus).</title>
        <authorList>
            <person name="Buettner E."/>
            <person name="Kellner H."/>
        </authorList>
    </citation>
    <scope>NUCLEOTIDE SEQUENCE [LARGE SCALE GENOMIC DNA]</scope>
    <source>
        <strain evidence="6 7">DSM 108506</strain>
    </source>
</reference>
<evidence type="ECO:0000259" key="5">
    <source>
        <dbReference type="SMART" id="SM00903"/>
    </source>
</evidence>
<proteinExistence type="inferred from homology"/>
<keyword evidence="2" id="KW-0285">Flavoprotein</keyword>
<evidence type="ECO:0000256" key="4">
    <source>
        <dbReference type="ARBA" id="ARBA00038054"/>
    </source>
</evidence>
<evidence type="ECO:0000313" key="6">
    <source>
        <dbReference type="EMBL" id="THH29679.1"/>
    </source>
</evidence>
<organism evidence="6 7">
    <name type="scientific">Antrodiella citrinella</name>
    <dbReference type="NCBI Taxonomy" id="2447956"/>
    <lineage>
        <taxon>Eukaryota</taxon>
        <taxon>Fungi</taxon>
        <taxon>Dikarya</taxon>
        <taxon>Basidiomycota</taxon>
        <taxon>Agaricomycotina</taxon>
        <taxon>Agaricomycetes</taxon>
        <taxon>Polyporales</taxon>
        <taxon>Steccherinaceae</taxon>
        <taxon>Antrodiella</taxon>
    </lineage>
</organism>
<evidence type="ECO:0000256" key="2">
    <source>
        <dbReference type="ARBA" id="ARBA00022630"/>
    </source>
</evidence>
<name>A0A4S4MTX9_9APHY</name>
<gene>
    <name evidence="6" type="ORF">EUX98_g4491</name>
</gene>
<dbReference type="Gene3D" id="2.30.110.10">
    <property type="entry name" value="Electron Transport, Fmn-binding Protein, Chain A"/>
    <property type="match status" value="1"/>
</dbReference>
<evidence type="ECO:0000313" key="7">
    <source>
        <dbReference type="Proteomes" id="UP000308730"/>
    </source>
</evidence>
<dbReference type="GO" id="GO:0010181">
    <property type="term" value="F:FMN binding"/>
    <property type="evidence" value="ECO:0007669"/>
    <property type="project" value="InterPro"/>
</dbReference>
<dbReference type="SMART" id="SM00903">
    <property type="entry name" value="Flavin_Reduct"/>
    <property type="match status" value="1"/>
</dbReference>
<dbReference type="AlphaFoldDB" id="A0A4S4MTX9"/>
<dbReference type="PANTHER" id="PTHR33798:SF5">
    <property type="entry name" value="FLAVIN REDUCTASE LIKE DOMAIN-CONTAINING PROTEIN"/>
    <property type="match status" value="1"/>
</dbReference>